<evidence type="ECO:0000259" key="2">
    <source>
        <dbReference type="Pfam" id="PF13590"/>
    </source>
</evidence>
<comment type="caution">
    <text evidence="3">The sequence shown here is derived from an EMBL/GenBank/DDBJ whole genome shotgun (WGS) entry which is preliminary data.</text>
</comment>
<feature type="domain" description="DUF4136" evidence="2">
    <location>
        <begin position="28"/>
        <end position="187"/>
    </location>
</feature>
<dbReference type="Gene3D" id="3.30.160.670">
    <property type="match status" value="1"/>
</dbReference>
<gene>
    <name evidence="3" type="ORF">NMU02_13095</name>
</gene>
<evidence type="ECO:0000313" key="3">
    <source>
        <dbReference type="EMBL" id="MCP9613028.1"/>
    </source>
</evidence>
<reference evidence="3 4" key="1">
    <citation type="submission" date="2022-07" db="EMBL/GenBank/DDBJ databases">
        <title>Fecal culturing of patients with breast cancer.</title>
        <authorList>
            <person name="Teng N.M.Y."/>
            <person name="Kiu R."/>
            <person name="Evans R."/>
            <person name="Baker D.J."/>
            <person name="Zenner C."/>
            <person name="Robinson S.D."/>
            <person name="Hall L.J."/>
        </authorList>
    </citation>
    <scope>NUCLEOTIDE SEQUENCE [LARGE SCALE GENOMIC DNA]</scope>
    <source>
        <strain evidence="3 4">LH1063</strain>
    </source>
</reference>
<name>A0ABT1MMP3_9BACT</name>
<keyword evidence="4" id="KW-1185">Reference proteome</keyword>
<keyword evidence="1" id="KW-0732">Signal</keyword>
<sequence length="195" mass="22024">MKKLIFLLSVVLLSGCSAYQLINSETYNNADLAAYKTYRIAGPEDGKLPSIMTMIDYYNISNAIRQQMNERGYTESPDAILLVNIGLTVETKIATEPALPPGYYPYNGFYPYFIYPRSLYWQSYYANAKIITGIYKEGVLSIDLVNMKEKLFLYSASVSTILENGQSNLRNVSEINSAVKTLFSKFPVKPLNTKK</sequence>
<accession>A0ABT1MMP3</accession>
<feature type="chain" id="PRO_5046467370" evidence="1">
    <location>
        <begin position="19"/>
        <end position="195"/>
    </location>
</feature>
<proteinExistence type="predicted"/>
<dbReference type="PROSITE" id="PS51257">
    <property type="entry name" value="PROKAR_LIPOPROTEIN"/>
    <property type="match status" value="1"/>
</dbReference>
<evidence type="ECO:0000313" key="4">
    <source>
        <dbReference type="Proteomes" id="UP001205603"/>
    </source>
</evidence>
<dbReference type="RefSeq" id="WP_255028411.1">
    <property type="nucleotide sequence ID" value="NZ_JANDHW010000019.1"/>
</dbReference>
<dbReference type="Pfam" id="PF13590">
    <property type="entry name" value="DUF4136"/>
    <property type="match status" value="1"/>
</dbReference>
<dbReference type="EMBL" id="JANDHW010000019">
    <property type="protein sequence ID" value="MCP9613028.1"/>
    <property type="molecule type" value="Genomic_DNA"/>
</dbReference>
<organism evidence="3 4">
    <name type="scientific">Coprobacter tertius</name>
    <dbReference type="NCBI Taxonomy" id="2944915"/>
    <lineage>
        <taxon>Bacteria</taxon>
        <taxon>Pseudomonadati</taxon>
        <taxon>Bacteroidota</taxon>
        <taxon>Bacteroidia</taxon>
        <taxon>Bacteroidales</taxon>
        <taxon>Barnesiellaceae</taxon>
        <taxon>Coprobacter</taxon>
    </lineage>
</organism>
<dbReference type="Proteomes" id="UP001205603">
    <property type="component" value="Unassembled WGS sequence"/>
</dbReference>
<evidence type="ECO:0000256" key="1">
    <source>
        <dbReference type="SAM" id="SignalP"/>
    </source>
</evidence>
<protein>
    <submittedName>
        <fullName evidence="3">DUF4136 domain-containing protein</fullName>
    </submittedName>
</protein>
<dbReference type="InterPro" id="IPR025411">
    <property type="entry name" value="DUF4136"/>
</dbReference>
<feature type="signal peptide" evidence="1">
    <location>
        <begin position="1"/>
        <end position="18"/>
    </location>
</feature>